<dbReference type="Pfam" id="PF12728">
    <property type="entry name" value="HTH_17"/>
    <property type="match status" value="1"/>
</dbReference>
<proteinExistence type="predicted"/>
<feature type="domain" description="Helix-turn-helix" evidence="1">
    <location>
        <begin position="6"/>
        <end position="53"/>
    </location>
</feature>
<dbReference type="GO" id="GO:0003677">
    <property type="term" value="F:DNA binding"/>
    <property type="evidence" value="ECO:0007669"/>
    <property type="project" value="InterPro"/>
</dbReference>
<dbReference type="EMBL" id="MT142990">
    <property type="protein sequence ID" value="QJA91476.1"/>
    <property type="molecule type" value="Genomic_DNA"/>
</dbReference>
<evidence type="ECO:0000259" key="1">
    <source>
        <dbReference type="Pfam" id="PF12728"/>
    </source>
</evidence>
<evidence type="ECO:0000313" key="2">
    <source>
        <dbReference type="EMBL" id="QJA91476.1"/>
    </source>
</evidence>
<name>A0A6M3L9E4_9ZZZZ</name>
<dbReference type="AlphaFoldDB" id="A0A6M3L9E4"/>
<organism evidence="2">
    <name type="scientific">viral metagenome</name>
    <dbReference type="NCBI Taxonomy" id="1070528"/>
    <lineage>
        <taxon>unclassified sequences</taxon>
        <taxon>metagenomes</taxon>
        <taxon>organismal metagenomes</taxon>
    </lineage>
</organism>
<protein>
    <submittedName>
        <fullName evidence="2">Putative DNA binding, helix-turn-helix domain containing protein</fullName>
    </submittedName>
</protein>
<accession>A0A6M3L9E4</accession>
<gene>
    <name evidence="2" type="ORF">MM415B03355_0005</name>
</gene>
<sequence>MTTNKLMTTKELAEYLNLHVATIRKYAELKIIPGIQIGKSWRFQKDVIDKWFKDGGFNARSND</sequence>
<dbReference type="InterPro" id="IPR041657">
    <property type="entry name" value="HTH_17"/>
</dbReference>
<dbReference type="NCBIfam" id="TIGR01764">
    <property type="entry name" value="excise"/>
    <property type="match status" value="1"/>
</dbReference>
<dbReference type="InterPro" id="IPR009061">
    <property type="entry name" value="DNA-bd_dom_put_sf"/>
</dbReference>
<dbReference type="InterPro" id="IPR010093">
    <property type="entry name" value="SinI_DNA-bd"/>
</dbReference>
<reference evidence="2" key="1">
    <citation type="submission" date="2020-03" db="EMBL/GenBank/DDBJ databases">
        <title>The deep terrestrial virosphere.</title>
        <authorList>
            <person name="Holmfeldt K."/>
            <person name="Nilsson E."/>
            <person name="Simone D."/>
            <person name="Lopez-Fernandez M."/>
            <person name="Wu X."/>
            <person name="de Brujin I."/>
            <person name="Lundin D."/>
            <person name="Andersson A."/>
            <person name="Bertilsson S."/>
            <person name="Dopson M."/>
        </authorList>
    </citation>
    <scope>NUCLEOTIDE SEQUENCE</scope>
    <source>
        <strain evidence="2">MM415B03355</strain>
    </source>
</reference>
<dbReference type="SUPFAM" id="SSF46955">
    <property type="entry name" value="Putative DNA-binding domain"/>
    <property type="match status" value="1"/>
</dbReference>